<comment type="caution">
    <text evidence="6">The sequence shown here is derived from an EMBL/GenBank/DDBJ whole genome shotgun (WGS) entry which is preliminary data.</text>
</comment>
<dbReference type="Gene3D" id="2.60.120.330">
    <property type="entry name" value="B-lactam Antibiotic, Isopenicillin N Synthase, Chain"/>
    <property type="match status" value="1"/>
</dbReference>
<sequence>MAPNSPISDNPVDFRAPPPSPIASGRKSSFTNDAVLTEFLEHSLRVPDLILPDNIFPKQKFIESPPIIDFRALLLADYDAVYKMMECVASIGCFQLTNHGISNELVRSVLAKATGIFGVPPEKRVKVTRSPEKPYGFDEVHGEEIENELSEEFVWSMDEGLKLQMEGILPLGYSNFSKQMEVLWLNIEKLAEKILVVFLNNPPRKPSKDINVNDEILMEGHEPSVCCLYKHNIPNDVMNSNDAINTLKHDMMRMLIRRTDHSHSLCLHLCEDSSEFHVHSKRGWVSFCPDKHSFVITIGDQIQMEELESSERRDSLSEFTLAEIAEMEKLYKEAGEQSLSKEFCQDFVKSDRSKSSHAGKSTRTWEQVQRWFQNKHEELQAKSKSIMGLSELAFEAKSSKDYAWYDVASFRSYRILSSGEIEVYVRFAGFGKDEDEWVNLRNAVRERSVPLEPSECHKVNVGDLVLCFKERENQAVYCDAHVIEVQRRLHDDVGACTCIFVVRYDDDDNTQERVHLGRLCSRPAGCDSPSNSGIRTDNDTQQEMVVDEKWKLSFLY</sequence>
<dbReference type="Pfam" id="PF16719">
    <property type="entry name" value="SAWADEE"/>
    <property type="match status" value="1"/>
</dbReference>
<evidence type="ECO:0000313" key="7">
    <source>
        <dbReference type="Proteomes" id="UP000796880"/>
    </source>
</evidence>
<dbReference type="Gene3D" id="2.30.30.140">
    <property type="match status" value="1"/>
</dbReference>
<dbReference type="InterPro" id="IPR026992">
    <property type="entry name" value="DIOX_N"/>
</dbReference>
<feature type="domain" description="Non-haem dioxygenase N-terminal" evidence="4">
    <location>
        <begin position="66"/>
        <end position="147"/>
    </location>
</feature>
<dbReference type="GO" id="GO:0046872">
    <property type="term" value="F:metal ion binding"/>
    <property type="evidence" value="ECO:0007669"/>
    <property type="project" value="UniProtKB-KW"/>
</dbReference>
<protein>
    <submittedName>
        <fullName evidence="6">Uncharacterized protein</fullName>
    </submittedName>
</protein>
<dbReference type="OrthoDB" id="1928184at2759"/>
<dbReference type="Proteomes" id="UP000796880">
    <property type="component" value="Unassembled WGS sequence"/>
</dbReference>
<keyword evidence="7" id="KW-1185">Reference proteome</keyword>
<proteinExistence type="predicted"/>
<evidence type="ECO:0000256" key="2">
    <source>
        <dbReference type="ARBA" id="ARBA00023004"/>
    </source>
</evidence>
<name>A0A8K0MMA9_9ROSA</name>
<dbReference type="GO" id="GO:0003682">
    <property type="term" value="F:chromatin binding"/>
    <property type="evidence" value="ECO:0007669"/>
    <property type="project" value="InterPro"/>
</dbReference>
<dbReference type="InterPro" id="IPR032001">
    <property type="entry name" value="SAWADEE_dom"/>
</dbReference>
<evidence type="ECO:0000256" key="3">
    <source>
        <dbReference type="SAM" id="MobiDB-lite"/>
    </source>
</evidence>
<dbReference type="PANTHER" id="PTHR33827">
    <property type="entry name" value="PROTEIN SAWADEE HOMEODOMAIN HOMOLOG 2"/>
    <property type="match status" value="1"/>
</dbReference>
<dbReference type="SUPFAM" id="SSF51197">
    <property type="entry name" value="Clavaminate synthase-like"/>
    <property type="match status" value="1"/>
</dbReference>
<dbReference type="EMBL" id="VOIH02000003">
    <property type="protein sequence ID" value="KAF3450695.1"/>
    <property type="molecule type" value="Genomic_DNA"/>
</dbReference>
<feature type="domain" description="SAWADEE" evidence="5">
    <location>
        <begin position="391"/>
        <end position="520"/>
    </location>
</feature>
<reference evidence="6" key="1">
    <citation type="submission" date="2020-03" db="EMBL/GenBank/DDBJ databases">
        <title>A high-quality chromosome-level genome assembly of a woody plant with both climbing and erect habits, Rhamnella rubrinervis.</title>
        <authorList>
            <person name="Lu Z."/>
            <person name="Yang Y."/>
            <person name="Zhu X."/>
            <person name="Sun Y."/>
        </authorList>
    </citation>
    <scope>NUCLEOTIDE SEQUENCE</scope>
    <source>
        <strain evidence="6">BYM</strain>
        <tissue evidence="6">Leaf</tissue>
    </source>
</reference>
<dbReference type="InterPro" id="IPR027443">
    <property type="entry name" value="IPNS-like_sf"/>
</dbReference>
<evidence type="ECO:0000259" key="4">
    <source>
        <dbReference type="Pfam" id="PF14226"/>
    </source>
</evidence>
<feature type="region of interest" description="Disordered" evidence="3">
    <location>
        <begin position="1"/>
        <end position="27"/>
    </location>
</feature>
<evidence type="ECO:0000259" key="5">
    <source>
        <dbReference type="Pfam" id="PF16719"/>
    </source>
</evidence>
<keyword evidence="1" id="KW-0479">Metal-binding</keyword>
<evidence type="ECO:0000256" key="1">
    <source>
        <dbReference type="ARBA" id="ARBA00022723"/>
    </source>
</evidence>
<dbReference type="InterPro" id="IPR039276">
    <property type="entry name" value="SHH1/2"/>
</dbReference>
<dbReference type="Gene3D" id="2.40.50.40">
    <property type="match status" value="1"/>
</dbReference>
<dbReference type="Pfam" id="PF14226">
    <property type="entry name" value="DIOX_N"/>
    <property type="match status" value="1"/>
</dbReference>
<dbReference type="PANTHER" id="PTHR33827:SF2">
    <property type="entry name" value="PROTEIN SAWADEE HOMEODOMAIN HOMOLOG 1"/>
    <property type="match status" value="1"/>
</dbReference>
<keyword evidence="2" id="KW-0408">Iron</keyword>
<accession>A0A8K0MMA9</accession>
<organism evidence="6 7">
    <name type="scientific">Rhamnella rubrinervis</name>
    <dbReference type="NCBI Taxonomy" id="2594499"/>
    <lineage>
        <taxon>Eukaryota</taxon>
        <taxon>Viridiplantae</taxon>
        <taxon>Streptophyta</taxon>
        <taxon>Embryophyta</taxon>
        <taxon>Tracheophyta</taxon>
        <taxon>Spermatophyta</taxon>
        <taxon>Magnoliopsida</taxon>
        <taxon>eudicotyledons</taxon>
        <taxon>Gunneridae</taxon>
        <taxon>Pentapetalae</taxon>
        <taxon>rosids</taxon>
        <taxon>fabids</taxon>
        <taxon>Rosales</taxon>
        <taxon>Rhamnaceae</taxon>
        <taxon>rhamnoid group</taxon>
        <taxon>Rhamneae</taxon>
        <taxon>Rhamnella</taxon>
    </lineage>
</organism>
<gene>
    <name evidence="6" type="ORF">FNV43_RR06784</name>
</gene>
<evidence type="ECO:0000313" key="6">
    <source>
        <dbReference type="EMBL" id="KAF3450695.1"/>
    </source>
</evidence>
<dbReference type="AlphaFoldDB" id="A0A8K0MMA9"/>